<dbReference type="PANTHER" id="PTHR30572:SF4">
    <property type="entry name" value="ABC TRANSPORTER PERMEASE YTRF"/>
    <property type="match status" value="1"/>
</dbReference>
<dbReference type="AlphaFoldDB" id="A0AAU7DM01"/>
<comment type="subcellular location">
    <subcellularLocation>
        <location evidence="1">Cell membrane</location>
        <topology evidence="1">Multi-pass membrane protein</topology>
    </subcellularLocation>
</comment>
<evidence type="ECO:0000259" key="9">
    <source>
        <dbReference type="Pfam" id="PF12704"/>
    </source>
</evidence>
<organism evidence="10">
    <name type="scientific">Telmatobacter sp. DSM 110680</name>
    <dbReference type="NCBI Taxonomy" id="3036704"/>
    <lineage>
        <taxon>Bacteria</taxon>
        <taxon>Pseudomonadati</taxon>
        <taxon>Acidobacteriota</taxon>
        <taxon>Terriglobia</taxon>
        <taxon>Terriglobales</taxon>
        <taxon>Acidobacteriaceae</taxon>
        <taxon>Telmatobacter</taxon>
    </lineage>
</organism>
<dbReference type="EMBL" id="CP121196">
    <property type="protein sequence ID" value="XBH18401.1"/>
    <property type="molecule type" value="Genomic_DNA"/>
</dbReference>
<evidence type="ECO:0000256" key="3">
    <source>
        <dbReference type="ARBA" id="ARBA00022692"/>
    </source>
</evidence>
<feature type="transmembrane region" description="Helical" evidence="7">
    <location>
        <begin position="460"/>
        <end position="481"/>
    </location>
</feature>
<evidence type="ECO:0000256" key="7">
    <source>
        <dbReference type="SAM" id="Phobius"/>
    </source>
</evidence>
<dbReference type="InterPro" id="IPR050250">
    <property type="entry name" value="Macrolide_Exporter_MacB"/>
</dbReference>
<sequence>MSTLPAKFRAFWRRLHGTLRTGDAAHDFDAELEAHVAMDAAAGIEAGLSPTEARRQALLRLGGAEQTRQAYRERRGLLWIENFSQDLRYGLRTLRRTPGFTVTAVLTLGLGIGACTAIFSLVNAVLIRSLPYGDPQRLVYLFTPNPNLKIPPEVICPRYGDFYDIKRENKSFADMTSYEQALFKVPIQGATETVEAARVDEGFFSTLQSTPELGRTINADDNQPGHSKVAVISHSLWVSMFGANADVLKRSLQLDNAMYQIIGVMPPKFEYPFNSDLPYGNPHIVSTRIWVPLALTPKQKADRDIDDNVAVARLRPGVSIEQAQSEFGTMMARFNRLYPGQLGDWGALVESFTGLSIGPVRPLMNLLLGTVALVLLIACGNAANLLLARAAERGRELSVRSALGAGRGRMVRQLLTESLLIGIGGCAVGMMLAFIFLRVLPRLDPGNIPRLNEASLDGRVLLVAIVASMLTSMIAGLLPAASASRMQLTDFLKSHNGPGRSAGHSRLQSALIVAQTAMVVVLLAGAGLLMRSYINVISVDTGFSQSTLTMNIALGDRYDQPQSGRAAYLKSILEKISKLPGVISAGAVSDLPLAKSESLSTFRIDGFANQKGQIVEARSITPNYFDAMQIPLIAGRYFSESDDPGPAHPVIINERFARTYFSNRNPIGGRISTDEKQAQWGTVVGVVADVRHTSLEEEPQAQMYSPSYDTRENSLAVRSSLPPAVMVNEIRSALKTTDPDVTFSDVRTMGDLVSLASARRRFQTSLLVAFAAIALVLALVGLYGLMAFSVNRRMREVGIRMALGAERGDVLLLILKNASVLVVSGLFTGLFCTWLITRLLKSFLFGVSEHDPLTVISISVLLVVCGLVAALVPARRAASIDPMQALRTE</sequence>
<dbReference type="PANTHER" id="PTHR30572">
    <property type="entry name" value="MEMBRANE COMPONENT OF TRANSPORTER-RELATED"/>
    <property type="match status" value="1"/>
</dbReference>
<keyword evidence="5 7" id="KW-0472">Membrane</keyword>
<dbReference type="InterPro" id="IPR003838">
    <property type="entry name" value="ABC3_permease_C"/>
</dbReference>
<dbReference type="Pfam" id="PF02687">
    <property type="entry name" value="FtsX"/>
    <property type="match status" value="2"/>
</dbReference>
<dbReference type="NCBIfam" id="NF038403">
    <property type="entry name" value="perm_prefix_1"/>
    <property type="match status" value="1"/>
</dbReference>
<feature type="transmembrane region" description="Helical" evidence="7">
    <location>
        <begin position="100"/>
        <end position="122"/>
    </location>
</feature>
<evidence type="ECO:0000256" key="5">
    <source>
        <dbReference type="ARBA" id="ARBA00023136"/>
    </source>
</evidence>
<keyword evidence="2" id="KW-1003">Cell membrane</keyword>
<accession>A0AAU7DM01</accession>
<reference evidence="10" key="1">
    <citation type="submission" date="2023-03" db="EMBL/GenBank/DDBJ databases">
        <title>Edaphobacter sp.</title>
        <authorList>
            <person name="Huber K.J."/>
            <person name="Papendorf J."/>
            <person name="Pilke C."/>
            <person name="Bunk B."/>
            <person name="Sproeer C."/>
            <person name="Pester M."/>
        </authorList>
    </citation>
    <scope>NUCLEOTIDE SEQUENCE</scope>
    <source>
        <strain evidence="10">DSM 110680</strain>
    </source>
</reference>
<evidence type="ECO:0000259" key="8">
    <source>
        <dbReference type="Pfam" id="PF02687"/>
    </source>
</evidence>
<dbReference type="InterPro" id="IPR017800">
    <property type="entry name" value="ADOP"/>
</dbReference>
<keyword evidence="3 7" id="KW-0812">Transmembrane</keyword>
<comment type="similarity">
    <text evidence="6">Belongs to the ABC-4 integral membrane protein family.</text>
</comment>
<feature type="transmembrane region" description="Helical" evidence="7">
    <location>
        <begin position="810"/>
        <end position="836"/>
    </location>
</feature>
<name>A0AAU7DM01_9BACT</name>
<dbReference type="RefSeq" id="WP_348263626.1">
    <property type="nucleotide sequence ID" value="NZ_CP121196.1"/>
</dbReference>
<evidence type="ECO:0000313" key="10">
    <source>
        <dbReference type="EMBL" id="XBH18401.1"/>
    </source>
</evidence>
<dbReference type="GO" id="GO:0005886">
    <property type="term" value="C:plasma membrane"/>
    <property type="evidence" value="ECO:0007669"/>
    <property type="project" value="UniProtKB-SubCell"/>
</dbReference>
<feature type="domain" description="MacB-like periplasmic core" evidence="9">
    <location>
        <begin position="518"/>
        <end position="731"/>
    </location>
</feature>
<feature type="domain" description="ABC3 transporter permease C-terminal" evidence="8">
    <location>
        <begin position="371"/>
        <end position="487"/>
    </location>
</feature>
<gene>
    <name evidence="10" type="ORF">P8935_03480</name>
</gene>
<evidence type="ECO:0000256" key="1">
    <source>
        <dbReference type="ARBA" id="ARBA00004651"/>
    </source>
</evidence>
<evidence type="ECO:0000256" key="6">
    <source>
        <dbReference type="ARBA" id="ARBA00038076"/>
    </source>
</evidence>
<dbReference type="InterPro" id="IPR025857">
    <property type="entry name" value="MacB_PCD"/>
</dbReference>
<proteinExistence type="inferred from homology"/>
<evidence type="ECO:0000256" key="4">
    <source>
        <dbReference type="ARBA" id="ARBA00022989"/>
    </source>
</evidence>
<feature type="transmembrane region" description="Helical" evidence="7">
    <location>
        <begin position="856"/>
        <end position="874"/>
    </location>
</feature>
<dbReference type="Pfam" id="PF12704">
    <property type="entry name" value="MacB_PCD"/>
    <property type="match status" value="2"/>
</dbReference>
<feature type="transmembrane region" description="Helical" evidence="7">
    <location>
        <begin position="419"/>
        <end position="440"/>
    </location>
</feature>
<protein>
    <submittedName>
        <fullName evidence="10">ABC transporter permease</fullName>
    </submittedName>
</protein>
<dbReference type="GO" id="GO:0022857">
    <property type="term" value="F:transmembrane transporter activity"/>
    <property type="evidence" value="ECO:0007669"/>
    <property type="project" value="TreeGrafter"/>
</dbReference>
<keyword evidence="4 7" id="KW-1133">Transmembrane helix</keyword>
<dbReference type="NCBIfam" id="TIGR03434">
    <property type="entry name" value="ADOP"/>
    <property type="match status" value="1"/>
</dbReference>
<evidence type="ECO:0000256" key="2">
    <source>
        <dbReference type="ARBA" id="ARBA00022475"/>
    </source>
</evidence>
<dbReference type="InterPro" id="IPR047928">
    <property type="entry name" value="Perm_prefix_1"/>
</dbReference>
<feature type="domain" description="MacB-like periplasmic core" evidence="9">
    <location>
        <begin position="101"/>
        <end position="327"/>
    </location>
</feature>
<feature type="domain" description="ABC3 transporter permease C-terminal" evidence="8">
    <location>
        <begin position="769"/>
        <end position="882"/>
    </location>
</feature>
<feature type="transmembrane region" description="Helical" evidence="7">
    <location>
        <begin position="366"/>
        <end position="387"/>
    </location>
</feature>
<feature type="transmembrane region" description="Helical" evidence="7">
    <location>
        <begin position="510"/>
        <end position="530"/>
    </location>
</feature>
<feature type="transmembrane region" description="Helical" evidence="7">
    <location>
        <begin position="766"/>
        <end position="790"/>
    </location>
</feature>